<name>A0A8K0G309_IGNLU</name>
<keyword evidence="2" id="KW-1185">Reference proteome</keyword>
<evidence type="ECO:0000313" key="2">
    <source>
        <dbReference type="Proteomes" id="UP000801492"/>
    </source>
</evidence>
<evidence type="ECO:0000313" key="1">
    <source>
        <dbReference type="EMBL" id="KAF2883964.1"/>
    </source>
</evidence>
<proteinExistence type="predicted"/>
<dbReference type="Proteomes" id="UP000801492">
    <property type="component" value="Unassembled WGS sequence"/>
</dbReference>
<organism evidence="1 2">
    <name type="scientific">Ignelater luminosus</name>
    <name type="common">Cucubano</name>
    <name type="synonym">Pyrophorus luminosus</name>
    <dbReference type="NCBI Taxonomy" id="2038154"/>
    <lineage>
        <taxon>Eukaryota</taxon>
        <taxon>Metazoa</taxon>
        <taxon>Ecdysozoa</taxon>
        <taxon>Arthropoda</taxon>
        <taxon>Hexapoda</taxon>
        <taxon>Insecta</taxon>
        <taxon>Pterygota</taxon>
        <taxon>Neoptera</taxon>
        <taxon>Endopterygota</taxon>
        <taxon>Coleoptera</taxon>
        <taxon>Polyphaga</taxon>
        <taxon>Elateriformia</taxon>
        <taxon>Elateroidea</taxon>
        <taxon>Elateridae</taxon>
        <taxon>Agrypninae</taxon>
        <taxon>Pyrophorini</taxon>
        <taxon>Ignelater</taxon>
    </lineage>
</organism>
<dbReference type="AlphaFoldDB" id="A0A8K0G309"/>
<comment type="caution">
    <text evidence="1">The sequence shown here is derived from an EMBL/GenBank/DDBJ whole genome shotgun (WGS) entry which is preliminary data.</text>
</comment>
<gene>
    <name evidence="1" type="ORF">ILUMI_22222</name>
</gene>
<accession>A0A8K0G309</accession>
<sequence>MIVCRRVGPCSKRNSPGTPSGESSWKRLHDIQMDVLETGLRYATGVWYGSRALCDIFFHRHVTVSDGFELKRSVEGLSDAACRDPGPGHEQTTRDVLHSGGELIYEVELSTLRMRPDLKMTRSEWLLLRLKQMKYETDKVLEITDHLETLSIAKNSFFYKTKADDDKEPRDRPSFWSSRYRFEELRQKGKLYGDEDID</sequence>
<dbReference type="EMBL" id="VTPC01090252">
    <property type="protein sequence ID" value="KAF2883964.1"/>
    <property type="molecule type" value="Genomic_DNA"/>
</dbReference>
<reference evidence="1" key="1">
    <citation type="submission" date="2019-08" db="EMBL/GenBank/DDBJ databases">
        <title>The genome of the North American firefly Photinus pyralis.</title>
        <authorList>
            <consortium name="Photinus pyralis genome working group"/>
            <person name="Fallon T.R."/>
            <person name="Sander Lower S.E."/>
            <person name="Weng J.-K."/>
        </authorList>
    </citation>
    <scope>NUCLEOTIDE SEQUENCE</scope>
    <source>
        <strain evidence="1">TRF0915ILg1</strain>
        <tissue evidence="1">Whole body</tissue>
    </source>
</reference>
<protein>
    <submittedName>
        <fullName evidence="1">Uncharacterized protein</fullName>
    </submittedName>
</protein>